<feature type="transmembrane region" description="Helical" evidence="6">
    <location>
        <begin position="77"/>
        <end position="95"/>
    </location>
</feature>
<dbReference type="GO" id="GO:0016020">
    <property type="term" value="C:membrane"/>
    <property type="evidence" value="ECO:0007669"/>
    <property type="project" value="UniProtKB-SubCell"/>
</dbReference>
<feature type="transmembrane region" description="Helical" evidence="6">
    <location>
        <begin position="132"/>
        <end position="151"/>
    </location>
</feature>
<dbReference type="PANTHER" id="PTHR31885">
    <property type="entry name" value="GH04784P"/>
    <property type="match status" value="1"/>
</dbReference>
<evidence type="ECO:0000313" key="8">
    <source>
        <dbReference type="Proteomes" id="UP000198412"/>
    </source>
</evidence>
<feature type="transmembrane region" description="Helical" evidence="6">
    <location>
        <begin position="29"/>
        <end position="47"/>
    </location>
</feature>
<organism evidence="7 8">
    <name type="scientific">Lutibacter flavus</name>
    <dbReference type="NCBI Taxonomy" id="691689"/>
    <lineage>
        <taxon>Bacteria</taxon>
        <taxon>Pseudomonadati</taxon>
        <taxon>Bacteroidota</taxon>
        <taxon>Flavobacteriia</taxon>
        <taxon>Flavobacteriales</taxon>
        <taxon>Flavobacteriaceae</taxon>
        <taxon>Lutibacter</taxon>
    </lineage>
</organism>
<sequence>MIKKIALFVFILVSVIDIVGIVFKEPSLIFLFKPFILLSLLFLYSSSVLIRNKWYVMALIFSFFGDVFLLYPGELFFMMGLVSFLLAHFIYIKIVVGRINKTSFTKIITSIIPFFIVFSLLILSLKDSLNEMLLPVIIYGLTISIFGVVSLIDFQNTKSKKSLLMLIGAIVFMISDSVLAINKFYNSTHLFEVVIMVTYILAQYLIYRSMILKTEES</sequence>
<feature type="transmembrane region" description="Helical" evidence="6">
    <location>
        <begin position="187"/>
        <end position="207"/>
    </location>
</feature>
<keyword evidence="4 6" id="KW-1133">Transmembrane helix</keyword>
<feature type="transmembrane region" description="Helical" evidence="6">
    <location>
        <begin position="54"/>
        <end position="71"/>
    </location>
</feature>
<dbReference type="InterPro" id="IPR012506">
    <property type="entry name" value="TMEM86B-like"/>
</dbReference>
<feature type="transmembrane region" description="Helical" evidence="6">
    <location>
        <begin position="107"/>
        <end position="126"/>
    </location>
</feature>
<evidence type="ECO:0000256" key="3">
    <source>
        <dbReference type="ARBA" id="ARBA00022692"/>
    </source>
</evidence>
<keyword evidence="8" id="KW-1185">Reference proteome</keyword>
<evidence type="ECO:0000256" key="1">
    <source>
        <dbReference type="ARBA" id="ARBA00004141"/>
    </source>
</evidence>
<accession>A0A238V913</accession>
<name>A0A238V913_9FLAO</name>
<dbReference type="AlphaFoldDB" id="A0A238V913"/>
<dbReference type="OrthoDB" id="5651790at2"/>
<dbReference type="Pfam" id="PF07947">
    <property type="entry name" value="YhhN"/>
    <property type="match status" value="1"/>
</dbReference>
<protein>
    <submittedName>
        <fullName evidence="7">Uncharacterized membrane protein YhhN</fullName>
    </submittedName>
</protein>
<comment type="subcellular location">
    <subcellularLocation>
        <location evidence="1">Membrane</location>
        <topology evidence="1">Multi-pass membrane protein</topology>
    </subcellularLocation>
</comment>
<evidence type="ECO:0000256" key="6">
    <source>
        <dbReference type="SAM" id="Phobius"/>
    </source>
</evidence>
<gene>
    <name evidence="7" type="ORF">SAMN04488111_0089</name>
</gene>
<reference evidence="8" key="1">
    <citation type="submission" date="2017-06" db="EMBL/GenBank/DDBJ databases">
        <authorList>
            <person name="Varghese N."/>
            <person name="Submissions S."/>
        </authorList>
    </citation>
    <scope>NUCLEOTIDE SEQUENCE [LARGE SCALE GENOMIC DNA]</scope>
    <source>
        <strain evidence="8">DSM 27993</strain>
    </source>
</reference>
<dbReference type="GO" id="GO:0016787">
    <property type="term" value="F:hydrolase activity"/>
    <property type="evidence" value="ECO:0007669"/>
    <property type="project" value="TreeGrafter"/>
</dbReference>
<evidence type="ECO:0000256" key="2">
    <source>
        <dbReference type="ARBA" id="ARBA00007375"/>
    </source>
</evidence>
<comment type="similarity">
    <text evidence="2">Belongs to the TMEM86 family.</text>
</comment>
<keyword evidence="3 6" id="KW-0812">Transmembrane</keyword>
<feature type="transmembrane region" description="Helical" evidence="6">
    <location>
        <begin position="163"/>
        <end position="181"/>
    </location>
</feature>
<dbReference type="EMBL" id="FZNX01000001">
    <property type="protein sequence ID" value="SNR30537.1"/>
    <property type="molecule type" value="Genomic_DNA"/>
</dbReference>
<dbReference type="PANTHER" id="PTHR31885:SF6">
    <property type="entry name" value="GH04784P"/>
    <property type="match status" value="1"/>
</dbReference>
<feature type="transmembrane region" description="Helical" evidence="6">
    <location>
        <begin position="5"/>
        <end position="23"/>
    </location>
</feature>
<dbReference type="RefSeq" id="WP_089376471.1">
    <property type="nucleotide sequence ID" value="NZ_FZNX01000001.1"/>
</dbReference>
<evidence type="ECO:0000256" key="4">
    <source>
        <dbReference type="ARBA" id="ARBA00022989"/>
    </source>
</evidence>
<evidence type="ECO:0000256" key="5">
    <source>
        <dbReference type="ARBA" id="ARBA00023136"/>
    </source>
</evidence>
<dbReference type="Proteomes" id="UP000198412">
    <property type="component" value="Unassembled WGS sequence"/>
</dbReference>
<proteinExistence type="inferred from homology"/>
<keyword evidence="5 6" id="KW-0472">Membrane</keyword>
<evidence type="ECO:0000313" key="7">
    <source>
        <dbReference type="EMBL" id="SNR30537.1"/>
    </source>
</evidence>